<accession>A0ABX3IGZ6</accession>
<keyword evidence="1" id="KW-0812">Transmembrane</keyword>
<evidence type="ECO:0000256" key="1">
    <source>
        <dbReference type="SAM" id="Phobius"/>
    </source>
</evidence>
<organism evidence="2 3">
    <name type="scientific">Thermosipho affectus</name>
    <dbReference type="NCBI Taxonomy" id="660294"/>
    <lineage>
        <taxon>Bacteria</taxon>
        <taxon>Thermotogati</taxon>
        <taxon>Thermotogota</taxon>
        <taxon>Thermotogae</taxon>
        <taxon>Thermotogales</taxon>
        <taxon>Fervidobacteriaceae</taxon>
        <taxon>Thermosipho</taxon>
    </lineage>
</organism>
<name>A0ABX3IGZ6_9BACT</name>
<reference evidence="2 3" key="1">
    <citation type="submission" date="2015-06" db="EMBL/GenBank/DDBJ databases">
        <title>Genome sequencing of Thermotogales isolates from hydrothermal vents.</title>
        <authorList>
            <person name="Haverkamp T.H."/>
            <person name="Kublanov I.V."/>
            <person name="Nesbo C.L."/>
        </authorList>
    </citation>
    <scope>NUCLEOTIDE SEQUENCE [LARGE SCALE GENOMIC DNA]</scope>
    <source>
        <strain evidence="3">ik275mar</strain>
    </source>
</reference>
<gene>
    <name evidence="2" type="ORF">XJ44_04700</name>
</gene>
<evidence type="ECO:0000313" key="3">
    <source>
        <dbReference type="Proteomes" id="UP000242616"/>
    </source>
</evidence>
<proteinExistence type="predicted"/>
<protein>
    <recommendedName>
        <fullName evidence="4">Type II secretion system protein</fullName>
    </recommendedName>
</protein>
<dbReference type="RefSeq" id="WP_077198241.1">
    <property type="nucleotide sequence ID" value="NZ_LBFC01000018.1"/>
</dbReference>
<keyword evidence="1" id="KW-0472">Membrane</keyword>
<dbReference type="EMBL" id="LBFC01000018">
    <property type="protein sequence ID" value="ONN27095.1"/>
    <property type="molecule type" value="Genomic_DNA"/>
</dbReference>
<feature type="transmembrane region" description="Helical" evidence="1">
    <location>
        <begin position="6"/>
        <end position="24"/>
    </location>
</feature>
<evidence type="ECO:0000313" key="2">
    <source>
        <dbReference type="EMBL" id="ONN27095.1"/>
    </source>
</evidence>
<comment type="caution">
    <text evidence="2">The sequence shown here is derived from an EMBL/GenBank/DDBJ whole genome shotgun (WGS) entry which is preliminary data.</text>
</comment>
<sequence length="98" mass="11408">MSYIEAVIAIVVTLIAVTAIFFTIESQRAMYNKILQIELSKLHAEDLFLISLPNLHPQLSYVYVSENGVKIENEIKFVEFDMENNIKVKVFYFENLDF</sequence>
<dbReference type="Proteomes" id="UP000242616">
    <property type="component" value="Unassembled WGS sequence"/>
</dbReference>
<evidence type="ECO:0008006" key="4">
    <source>
        <dbReference type="Google" id="ProtNLM"/>
    </source>
</evidence>
<keyword evidence="3" id="KW-1185">Reference proteome</keyword>
<keyword evidence="1" id="KW-1133">Transmembrane helix</keyword>